<sequence length="69" mass="7504">MAWKLGRAGNGRDRQEVGVTERTGSVTANAKVTKMACDSNDVSIGQVKVNEKSVSEFRVEQGREFSTIS</sequence>
<proteinExistence type="predicted"/>
<feature type="region of interest" description="Disordered" evidence="1">
    <location>
        <begin position="1"/>
        <end position="22"/>
    </location>
</feature>
<organism evidence="2 4">
    <name type="scientific">Skeletonema marinoi</name>
    <dbReference type="NCBI Taxonomy" id="267567"/>
    <lineage>
        <taxon>Eukaryota</taxon>
        <taxon>Sar</taxon>
        <taxon>Stramenopiles</taxon>
        <taxon>Ochrophyta</taxon>
        <taxon>Bacillariophyta</taxon>
        <taxon>Coscinodiscophyceae</taxon>
        <taxon>Thalassiosirophycidae</taxon>
        <taxon>Thalassiosirales</taxon>
        <taxon>Skeletonemataceae</taxon>
        <taxon>Skeletonema</taxon>
        <taxon>Skeletonema marinoi-dohrnii complex</taxon>
    </lineage>
</organism>
<name>A0AAD8Y0F3_9STRA</name>
<accession>A0AAD8Y0F3</accession>
<protein>
    <submittedName>
        <fullName evidence="2">Uncharacterized protein</fullName>
    </submittedName>
</protein>
<dbReference type="AlphaFoldDB" id="A0AAD8Y0F3"/>
<evidence type="ECO:0000313" key="2">
    <source>
        <dbReference type="EMBL" id="KAK1736954.1"/>
    </source>
</evidence>
<dbReference type="EMBL" id="JATAAI010000027">
    <property type="protein sequence ID" value="KAK1736954.1"/>
    <property type="molecule type" value="Genomic_DNA"/>
</dbReference>
<dbReference type="EMBL" id="JATAAI010000027">
    <property type="protein sequence ID" value="KAK1736960.1"/>
    <property type="molecule type" value="Genomic_DNA"/>
</dbReference>
<dbReference type="Proteomes" id="UP001224775">
    <property type="component" value="Unassembled WGS sequence"/>
</dbReference>
<evidence type="ECO:0000313" key="3">
    <source>
        <dbReference type="EMBL" id="KAK1736960.1"/>
    </source>
</evidence>
<gene>
    <name evidence="2" type="ORF">QTG54_012399</name>
    <name evidence="3" type="ORF">QTG54_012405</name>
</gene>
<evidence type="ECO:0000256" key="1">
    <source>
        <dbReference type="SAM" id="MobiDB-lite"/>
    </source>
</evidence>
<reference evidence="2" key="1">
    <citation type="submission" date="2023-06" db="EMBL/GenBank/DDBJ databases">
        <title>Survivors Of The Sea: Transcriptome response of Skeletonema marinoi to long-term dormancy.</title>
        <authorList>
            <person name="Pinder M.I.M."/>
            <person name="Kourtchenko O."/>
            <person name="Robertson E.K."/>
            <person name="Larsson T."/>
            <person name="Maumus F."/>
            <person name="Osuna-Cruz C.M."/>
            <person name="Vancaester E."/>
            <person name="Stenow R."/>
            <person name="Vandepoele K."/>
            <person name="Ploug H."/>
            <person name="Bruchert V."/>
            <person name="Godhe A."/>
            <person name="Topel M."/>
        </authorList>
    </citation>
    <scope>NUCLEOTIDE SEQUENCE</scope>
    <source>
        <strain evidence="2">R05AC</strain>
    </source>
</reference>
<comment type="caution">
    <text evidence="2">The sequence shown here is derived from an EMBL/GenBank/DDBJ whole genome shotgun (WGS) entry which is preliminary data.</text>
</comment>
<evidence type="ECO:0000313" key="4">
    <source>
        <dbReference type="Proteomes" id="UP001224775"/>
    </source>
</evidence>
<keyword evidence="4" id="KW-1185">Reference proteome</keyword>